<dbReference type="InterPro" id="IPR050219">
    <property type="entry name" value="DnaG_primase"/>
</dbReference>
<name>A0A2M7Q6A9_9BACT</name>
<dbReference type="AlphaFoldDB" id="A0A2M7Q6A9"/>
<dbReference type="EMBL" id="PFKX01000025">
    <property type="protein sequence ID" value="PIY58642.1"/>
    <property type="molecule type" value="Genomic_DNA"/>
</dbReference>
<evidence type="ECO:0000256" key="3">
    <source>
        <dbReference type="ARBA" id="ARBA00022679"/>
    </source>
</evidence>
<dbReference type="GO" id="GO:0003677">
    <property type="term" value="F:DNA binding"/>
    <property type="evidence" value="ECO:0007669"/>
    <property type="project" value="InterPro"/>
</dbReference>
<keyword evidence="5" id="KW-0235">DNA replication</keyword>
<protein>
    <recommendedName>
        <fullName evidence="8">Toprim domain-containing protein</fullName>
    </recommendedName>
</protein>
<keyword evidence="3" id="KW-0808">Transferase</keyword>
<gene>
    <name evidence="9" type="ORF">COY98_00960</name>
</gene>
<feature type="region of interest" description="Disordered" evidence="7">
    <location>
        <begin position="705"/>
        <end position="727"/>
    </location>
</feature>
<dbReference type="PANTHER" id="PTHR30313:SF2">
    <property type="entry name" value="DNA PRIMASE"/>
    <property type="match status" value="1"/>
</dbReference>
<dbReference type="Proteomes" id="UP000230732">
    <property type="component" value="Unassembled WGS sequence"/>
</dbReference>
<evidence type="ECO:0000256" key="6">
    <source>
        <dbReference type="ARBA" id="ARBA00023163"/>
    </source>
</evidence>
<keyword evidence="6" id="KW-0804">Transcription</keyword>
<dbReference type="Pfam" id="PF13155">
    <property type="entry name" value="Toprim_2"/>
    <property type="match status" value="1"/>
</dbReference>
<comment type="caution">
    <text evidence="9">The sequence shown here is derived from an EMBL/GenBank/DDBJ whole genome shotgun (WGS) entry which is preliminary data.</text>
</comment>
<evidence type="ECO:0000256" key="5">
    <source>
        <dbReference type="ARBA" id="ARBA00022705"/>
    </source>
</evidence>
<feature type="compositionally biased region" description="Acidic residues" evidence="7">
    <location>
        <begin position="715"/>
        <end position="727"/>
    </location>
</feature>
<dbReference type="Gene3D" id="3.40.1360.10">
    <property type="match status" value="1"/>
</dbReference>
<dbReference type="GO" id="GO:0008270">
    <property type="term" value="F:zinc ion binding"/>
    <property type="evidence" value="ECO:0007669"/>
    <property type="project" value="InterPro"/>
</dbReference>
<dbReference type="GO" id="GO:1990077">
    <property type="term" value="C:primosome complex"/>
    <property type="evidence" value="ECO:0007669"/>
    <property type="project" value="UniProtKB-KW"/>
</dbReference>
<dbReference type="GO" id="GO:0016779">
    <property type="term" value="F:nucleotidyltransferase activity"/>
    <property type="evidence" value="ECO:0007669"/>
    <property type="project" value="UniProtKB-KW"/>
</dbReference>
<evidence type="ECO:0000313" key="10">
    <source>
        <dbReference type="Proteomes" id="UP000230732"/>
    </source>
</evidence>
<dbReference type="CDD" id="cd01029">
    <property type="entry name" value="TOPRIM_primases"/>
    <property type="match status" value="1"/>
</dbReference>
<dbReference type="GO" id="GO:0006269">
    <property type="term" value="P:DNA replication, synthesis of primer"/>
    <property type="evidence" value="ECO:0007669"/>
    <property type="project" value="UniProtKB-KW"/>
</dbReference>
<reference evidence="10" key="1">
    <citation type="submission" date="2017-09" db="EMBL/GenBank/DDBJ databases">
        <title>Depth-based differentiation of microbial function through sediment-hosted aquifers and enrichment of novel symbionts in the deep terrestrial subsurface.</title>
        <authorList>
            <person name="Probst A.J."/>
            <person name="Ladd B."/>
            <person name="Jarett J.K."/>
            <person name="Geller-Mcgrath D.E."/>
            <person name="Sieber C.M.K."/>
            <person name="Emerson J.B."/>
            <person name="Anantharaman K."/>
            <person name="Thomas B.C."/>
            <person name="Malmstrom R."/>
            <person name="Stieglmeier M."/>
            <person name="Klingl A."/>
            <person name="Woyke T."/>
            <person name="Ryan C.M."/>
            <person name="Banfield J.F."/>
        </authorList>
    </citation>
    <scope>NUCLEOTIDE SEQUENCE [LARGE SCALE GENOMIC DNA]</scope>
</reference>
<evidence type="ECO:0000256" key="7">
    <source>
        <dbReference type="SAM" id="MobiDB-lite"/>
    </source>
</evidence>
<dbReference type="InterPro" id="IPR006171">
    <property type="entry name" value="TOPRIM_dom"/>
</dbReference>
<dbReference type="SUPFAM" id="SSF56731">
    <property type="entry name" value="DNA primase core"/>
    <property type="match status" value="1"/>
</dbReference>
<dbReference type="PROSITE" id="PS50880">
    <property type="entry name" value="TOPRIM"/>
    <property type="match status" value="1"/>
</dbReference>
<accession>A0A2M7Q6A9</accession>
<dbReference type="InterPro" id="IPR034154">
    <property type="entry name" value="TOPRIM_DnaG/twinkle"/>
</dbReference>
<evidence type="ECO:0000256" key="4">
    <source>
        <dbReference type="ARBA" id="ARBA00022695"/>
    </source>
</evidence>
<dbReference type="Gene3D" id="3.90.580.10">
    <property type="entry name" value="Zinc finger, CHC2-type domain"/>
    <property type="match status" value="1"/>
</dbReference>
<organism evidence="9 10">
    <name type="scientific">Candidatus Yonathbacteria bacterium CG_4_10_14_0_8_um_filter_43_17</name>
    <dbReference type="NCBI Taxonomy" id="1975099"/>
    <lineage>
        <taxon>Bacteria</taxon>
        <taxon>Candidatus Yonathiibacteriota</taxon>
    </lineage>
</organism>
<evidence type="ECO:0000259" key="8">
    <source>
        <dbReference type="PROSITE" id="PS50880"/>
    </source>
</evidence>
<evidence type="ECO:0000256" key="1">
    <source>
        <dbReference type="ARBA" id="ARBA00022478"/>
    </source>
</evidence>
<evidence type="ECO:0000313" key="9">
    <source>
        <dbReference type="EMBL" id="PIY58642.1"/>
    </source>
</evidence>
<proteinExistence type="predicted"/>
<keyword evidence="1" id="KW-0240">DNA-directed RNA polymerase</keyword>
<sequence length="727" mass="83546">MNLSNITIKDYLSEKSIHFRESGKELITKCLFNDCDRDSKGDEAHLYFSTETGQYDCKKCGEKGNLFTLAKHLGDTGPKTKKTNDFNIELVEKCHLALPPHIREYLHKRGLSDAVINEYKLGYGQFYRKPWITIPIKDIYGNYSFFKLRQDPSFGNDKITYPKGAEAQVFDWRSFTYENDELVICEGELDRLLLVSKGVNAITSTHGAMTFKEEWVSKIPKDTKVYICFDNDEAGRKGSERVAKMVENGGYETYIITLPEEVGEAGDITDYFAKIGGLEDDLFHKYAKPYPERIDTSQFSQISSEALLDTLGLTIKYDAENKLATFLCELSAYTENAQFNISYNAPSSTGKSYIPTEIARLFPEDDVMEIAYCSPTAFFHDVGQYDKEKNSYLVDLSHKILIFLDQPHNELLARLRPLLSHDKKEIAIKITDKTQKNGTKTKNILLRGYPSVIFCTAGLRIDEQEATRFLLLSPEVNQDKIQQGISATIRKEANSDDFKSWLEENPDRMLLKERIRAIKLEKIKEINIASHETIEERFLKKNKTLKPRHQRDIKRLLSLIKSFAILNVWWRERNGSTITANEDDISEAFKLWDKIAVSQELNLPPYIYNLYKEVILPAWEAKNDDRSEAIEGITGKLGLSRQEVLDKHFAVYGRMLDSHQLRQQILPMLETAGLIIQEQDPNDKRKIMIFPSSVYRISPEKINSEMESGVKNTEEESEDITNNEIDF</sequence>
<evidence type="ECO:0000256" key="2">
    <source>
        <dbReference type="ARBA" id="ARBA00022515"/>
    </source>
</evidence>
<dbReference type="PANTHER" id="PTHR30313">
    <property type="entry name" value="DNA PRIMASE"/>
    <property type="match status" value="1"/>
</dbReference>
<dbReference type="InterPro" id="IPR036977">
    <property type="entry name" value="DNA_primase_Znf_CHC2"/>
</dbReference>
<feature type="domain" description="Toprim" evidence="8">
    <location>
        <begin position="180"/>
        <end position="261"/>
    </location>
</feature>
<dbReference type="GO" id="GO:0000428">
    <property type="term" value="C:DNA-directed RNA polymerase complex"/>
    <property type="evidence" value="ECO:0007669"/>
    <property type="project" value="UniProtKB-KW"/>
</dbReference>
<dbReference type="SMART" id="SM00493">
    <property type="entry name" value="TOPRIM"/>
    <property type="match status" value="1"/>
</dbReference>
<keyword evidence="2" id="KW-0639">Primosome</keyword>
<dbReference type="GO" id="GO:0005737">
    <property type="term" value="C:cytoplasm"/>
    <property type="evidence" value="ECO:0007669"/>
    <property type="project" value="TreeGrafter"/>
</dbReference>
<keyword evidence="4" id="KW-0548">Nucleotidyltransferase</keyword>